<dbReference type="EMBL" id="JASWJB010000218">
    <property type="protein sequence ID" value="KAK2593303.1"/>
    <property type="molecule type" value="Genomic_DNA"/>
</dbReference>
<dbReference type="PANTHER" id="PTHR36205:SF3">
    <property type="entry name" value="MAJOR FACILITATOR SUPERFAMILY TRANSPORTER"/>
    <property type="match status" value="1"/>
</dbReference>
<evidence type="ECO:0000256" key="1">
    <source>
        <dbReference type="SAM" id="MobiDB-lite"/>
    </source>
</evidence>
<evidence type="ECO:0000313" key="4">
    <source>
        <dbReference type="Proteomes" id="UP001251528"/>
    </source>
</evidence>
<feature type="compositionally biased region" description="Polar residues" evidence="1">
    <location>
        <begin position="189"/>
        <end position="200"/>
    </location>
</feature>
<feature type="transmembrane region" description="Helical" evidence="2">
    <location>
        <begin position="50"/>
        <end position="70"/>
    </location>
</feature>
<evidence type="ECO:0000313" key="3">
    <source>
        <dbReference type="EMBL" id="KAK2593303.1"/>
    </source>
</evidence>
<dbReference type="InterPro" id="IPR021822">
    <property type="entry name" value="DUF3405"/>
</dbReference>
<sequence>MERTPSLLSLSSCGSSSASRSRNGDPLLPLNEKPPQARIPRIKAVLSHCLYRRVILWVVVTGVALLIIIVSHSPHLWVSGVVDYAKGNSTGEYAPKATGEETDGNSDKDLSNTALVESVADGSQKPTVNLEEADELDHEEDEREREQFEEEANSKPWLRFPHLDGYFPGLKSLVGISKLIPEYPNTTEQVPLPAPSNNHRMPTPSPFNPYNTNRDNIKKCYLDKEQKIAAPDVYAYSGVPQHMPDPVLGSYEIFGIRDDVCFDRFGRFGPYGLGYNISEGGSGVGTDTEDSNSKDVWAKSGKINYDSVDWNAAQERCAEVNKHRLVQTDDETGELPRSDAERVGKTSRQGVVVRCYTDFEWTTLAVVNFRALITELSLKSGGEYTVHILLHVLDDEEPIWADDSVVQRILDANIPPEFQDLVTLWSEAQMRLFYPGQIKNEISNPSGRNLLSVYRSAHLPLQVFAVQHPEYEYFWNWEMDMRHLGNYFELFDRVGRWADSQPRSLMWERSERYYIPSYHGSWDNFTKTVQHDHVQSGKAEIFGPVSFPDRTTLRFEERGESPLPRNCGNGQDPAQCGVGEGADLITFNPIFEVSGSGWVFSNDVAGYPEVTDDSPPRRSCIITAGRLSRRLLLSMHEEVWRHHRTMFSEMFPTTVALHRGLKAIYAPHPISMERAWIPVGTAVDEAFNSGSHHSTSNHNSPFYLGNEHVHKGATFYYHSEFAGLLWRRWLGYAQMDGRGRSGETDSGDLRGGYEEESSKDSSGRMCLRSMLLHPIKSEIPSA</sequence>
<dbReference type="PANTHER" id="PTHR36205">
    <property type="entry name" value="CHROMOSOME 19, WHOLE GENOME SHOTGUN SEQUENCE"/>
    <property type="match status" value="1"/>
</dbReference>
<keyword evidence="2" id="KW-0812">Transmembrane</keyword>
<feature type="compositionally biased region" description="Low complexity" evidence="1">
    <location>
        <begin position="1"/>
        <end position="21"/>
    </location>
</feature>
<dbReference type="Pfam" id="PF11885">
    <property type="entry name" value="DUF3405"/>
    <property type="match status" value="1"/>
</dbReference>
<gene>
    <name evidence="3" type="ORF">QQS21_008985</name>
</gene>
<dbReference type="Proteomes" id="UP001251528">
    <property type="component" value="Unassembled WGS sequence"/>
</dbReference>
<dbReference type="AlphaFoldDB" id="A0AAJ0CHS4"/>
<keyword evidence="2" id="KW-0472">Membrane</keyword>
<comment type="caution">
    <text evidence="3">The sequence shown here is derived from an EMBL/GenBank/DDBJ whole genome shotgun (WGS) entry which is preliminary data.</text>
</comment>
<keyword evidence="4" id="KW-1185">Reference proteome</keyword>
<feature type="region of interest" description="Disordered" evidence="1">
    <location>
        <begin position="117"/>
        <end position="153"/>
    </location>
</feature>
<feature type="compositionally biased region" description="Acidic residues" evidence="1">
    <location>
        <begin position="131"/>
        <end position="151"/>
    </location>
</feature>
<feature type="region of interest" description="Disordered" evidence="1">
    <location>
        <begin position="738"/>
        <end position="762"/>
    </location>
</feature>
<feature type="region of interest" description="Disordered" evidence="1">
    <location>
        <begin position="1"/>
        <end position="33"/>
    </location>
</feature>
<evidence type="ECO:0000256" key="2">
    <source>
        <dbReference type="SAM" id="Phobius"/>
    </source>
</evidence>
<organism evidence="3 4">
    <name type="scientific">Conoideocrella luteorostrata</name>
    <dbReference type="NCBI Taxonomy" id="1105319"/>
    <lineage>
        <taxon>Eukaryota</taxon>
        <taxon>Fungi</taxon>
        <taxon>Dikarya</taxon>
        <taxon>Ascomycota</taxon>
        <taxon>Pezizomycotina</taxon>
        <taxon>Sordariomycetes</taxon>
        <taxon>Hypocreomycetidae</taxon>
        <taxon>Hypocreales</taxon>
        <taxon>Clavicipitaceae</taxon>
        <taxon>Conoideocrella</taxon>
    </lineage>
</organism>
<reference evidence="3" key="1">
    <citation type="submission" date="2023-06" db="EMBL/GenBank/DDBJ databases">
        <title>Conoideocrella luteorostrata (Hypocreales: Clavicipitaceae), a potential biocontrol fungus for elongate hemlock scale in United States Christmas tree production areas.</title>
        <authorList>
            <person name="Barrett H."/>
            <person name="Lovett B."/>
            <person name="Macias A.M."/>
            <person name="Stajich J.E."/>
            <person name="Kasson M.T."/>
        </authorList>
    </citation>
    <scope>NUCLEOTIDE SEQUENCE</scope>
    <source>
        <strain evidence="3">ARSEF 14590</strain>
    </source>
</reference>
<keyword evidence="2" id="KW-1133">Transmembrane helix</keyword>
<accession>A0AAJ0CHS4</accession>
<name>A0AAJ0CHS4_9HYPO</name>
<protein>
    <recommendedName>
        <fullName evidence="5">Major facilitator superfamily transporter</fullName>
    </recommendedName>
</protein>
<proteinExistence type="predicted"/>
<feature type="region of interest" description="Disordered" evidence="1">
    <location>
        <begin position="189"/>
        <end position="210"/>
    </location>
</feature>
<evidence type="ECO:0008006" key="5">
    <source>
        <dbReference type="Google" id="ProtNLM"/>
    </source>
</evidence>